<keyword evidence="1" id="KW-0812">Transmembrane</keyword>
<feature type="transmembrane region" description="Helical" evidence="1">
    <location>
        <begin position="15"/>
        <end position="36"/>
    </location>
</feature>
<dbReference type="AlphaFoldDB" id="A0A378YAU5"/>
<keyword evidence="1" id="KW-0472">Membrane</keyword>
<gene>
    <name evidence="2" type="ORF">NCTC1934_00931</name>
</gene>
<proteinExistence type="predicted"/>
<evidence type="ECO:0000256" key="1">
    <source>
        <dbReference type="SAM" id="Phobius"/>
    </source>
</evidence>
<name>A0A378YAU5_9NOCA</name>
<accession>A0A378YAU5</accession>
<dbReference type="Proteomes" id="UP000255467">
    <property type="component" value="Unassembled WGS sequence"/>
</dbReference>
<dbReference type="RefSeq" id="WP_039817277.1">
    <property type="nucleotide sequence ID" value="NZ_UGRY01000002.1"/>
</dbReference>
<feature type="transmembrane region" description="Helical" evidence="1">
    <location>
        <begin position="42"/>
        <end position="61"/>
    </location>
</feature>
<dbReference type="EMBL" id="UGRY01000002">
    <property type="protein sequence ID" value="SUA73489.1"/>
    <property type="molecule type" value="Genomic_DNA"/>
</dbReference>
<protein>
    <recommendedName>
        <fullName evidence="4">PH domain-containing protein</fullName>
    </recommendedName>
</protein>
<reference evidence="2 3" key="1">
    <citation type="submission" date="2018-06" db="EMBL/GenBank/DDBJ databases">
        <authorList>
            <consortium name="Pathogen Informatics"/>
            <person name="Doyle S."/>
        </authorList>
    </citation>
    <scope>NUCLEOTIDE SEQUENCE [LARGE SCALE GENOMIC DNA]</scope>
    <source>
        <strain evidence="2 3">NCTC1934</strain>
    </source>
</reference>
<organism evidence="2 3">
    <name type="scientific">Nocardia otitidiscaviarum</name>
    <dbReference type="NCBI Taxonomy" id="1823"/>
    <lineage>
        <taxon>Bacteria</taxon>
        <taxon>Bacillati</taxon>
        <taxon>Actinomycetota</taxon>
        <taxon>Actinomycetes</taxon>
        <taxon>Mycobacteriales</taxon>
        <taxon>Nocardiaceae</taxon>
        <taxon>Nocardia</taxon>
    </lineage>
</organism>
<evidence type="ECO:0008006" key="4">
    <source>
        <dbReference type="Google" id="ProtNLM"/>
    </source>
</evidence>
<keyword evidence="3" id="KW-1185">Reference proteome</keyword>
<evidence type="ECO:0000313" key="2">
    <source>
        <dbReference type="EMBL" id="SUA73489.1"/>
    </source>
</evidence>
<keyword evidence="1" id="KW-1133">Transmembrane helix</keyword>
<dbReference type="OrthoDB" id="4556366at2"/>
<evidence type="ECO:0000313" key="3">
    <source>
        <dbReference type="Proteomes" id="UP000255467"/>
    </source>
</evidence>
<sequence length="177" mass="18995">MTTVVRAGVVPRRRAATYGSMGALALVAVCGATVAAFGVNRVFTGIAVGAVAAVALLLALFKRDGVALGEDAIVRRTPWSAETIAWDRVVAGRFALDEHGRWALALDLNGGGEPHGELVLLSIPPVVRPIANAYDMRKREQVGEIRTMLRHKRIPVTVLPEIADALTRHWKLAPPTH</sequence>